<protein>
    <recommendedName>
        <fullName evidence="1">Protein-glutamine gamma-glutamyltransferase-like C-terminal domain-containing protein</fullName>
    </recommendedName>
</protein>
<evidence type="ECO:0000313" key="2">
    <source>
        <dbReference type="EMBL" id="AFK51100.1"/>
    </source>
</evidence>
<dbReference type="RefSeq" id="WP_014737350.1">
    <property type="nucleotide sequence ID" value="NC_017954.1"/>
</dbReference>
<reference evidence="2 3" key="1">
    <citation type="journal article" date="2012" name="J. Bacteriol.">
        <title>Complete genome sequence of the hyperthermophilic cellulolytic Crenarchaeon 'Thermogladius cellulolyticus' 1633.</title>
        <authorList>
            <person name="Mardanov A.V."/>
            <person name="Kochetkova T.V."/>
            <person name="Beletsky A.V."/>
            <person name="Bonch-Osmolovskaya E.A."/>
            <person name="Ravin N.V."/>
            <person name="Skryabin K.G."/>
        </authorList>
    </citation>
    <scope>NUCLEOTIDE SEQUENCE [LARGE SCALE GENOMIC DNA]</scope>
    <source>
        <strain evidence="3">DSM 22663 / VKM B-2946 / 1633</strain>
    </source>
</reference>
<dbReference type="GeneID" id="13012989"/>
<dbReference type="InterPro" id="IPR025403">
    <property type="entry name" value="TgpA-like_C"/>
</dbReference>
<keyword evidence="3" id="KW-1185">Reference proteome</keyword>
<evidence type="ECO:0000259" key="1">
    <source>
        <dbReference type="Pfam" id="PF13559"/>
    </source>
</evidence>
<feature type="domain" description="Protein-glutamine gamma-glutamyltransferase-like C-terminal" evidence="1">
    <location>
        <begin position="299"/>
        <end position="364"/>
    </location>
</feature>
<name>I3TEB2_THEC1</name>
<dbReference type="EMBL" id="CP003531">
    <property type="protein sequence ID" value="AFK51100.1"/>
    <property type="molecule type" value="Genomic_DNA"/>
</dbReference>
<organism evidence="2 3">
    <name type="scientific">Thermogladius calderae (strain DSM 22663 / VKM B-2946 / 1633)</name>
    <dbReference type="NCBI Taxonomy" id="1184251"/>
    <lineage>
        <taxon>Archaea</taxon>
        <taxon>Thermoproteota</taxon>
        <taxon>Thermoprotei</taxon>
        <taxon>Desulfurococcales</taxon>
        <taxon>Desulfurococcaceae</taxon>
        <taxon>Thermogladius</taxon>
    </lineage>
</organism>
<sequence>MTRGVVVFLVLLYVSLSSVASAQALETYRHTPGFTGSSLSDWREIISSLQSGNLSASEAQKAASTIGTLINQTSQLGVSSSSLNQSLEALYSYFHLSSGNYTESDILNALSLLNNTDVKNMLTSLFFSYMFENKSVSESDMLSVLERIETLWRQGKLTPADYALALKLLSILARSEGYTNLSDRLDSESMRVAADALKALTSQLPNLIPPYLGQPPTPTSGVKIGGLPSAVFPLLSYLSIPEGLQTIVLVAAVVATSILLSYLAPRLVGKVSALWSPTARRVKRLIAHAGRWGEAVEYYWRAVAKVERATGVRLSPSNTHREYYNAVKSALGGLSQSFGRLTEIYEARRYAGDSRRDLDEEARRLYGDLVAKL</sequence>
<dbReference type="STRING" id="1184251.TCELL_0676"/>
<dbReference type="KEGG" id="thg:TCELL_0676"/>
<dbReference type="eggNOG" id="arCOG11064">
    <property type="taxonomic scope" value="Archaea"/>
</dbReference>
<dbReference type="Pfam" id="PF13559">
    <property type="entry name" value="DUF4129"/>
    <property type="match status" value="1"/>
</dbReference>
<gene>
    <name evidence="2" type="ordered locus">TCELL_0676</name>
</gene>
<accession>I3TEB2</accession>
<evidence type="ECO:0000313" key="3">
    <source>
        <dbReference type="Proteomes" id="UP000005270"/>
    </source>
</evidence>
<dbReference type="InParanoid" id="I3TEB2"/>
<proteinExistence type="predicted"/>
<dbReference type="AlphaFoldDB" id="I3TEB2"/>
<dbReference type="Proteomes" id="UP000005270">
    <property type="component" value="Chromosome"/>
</dbReference>
<dbReference type="HOGENOM" id="CLU_728830_0_0_2"/>